<dbReference type="PRINTS" id="PR00364">
    <property type="entry name" value="DISEASERSIST"/>
</dbReference>
<accession>A0ABD3KVL2</accession>
<protein>
    <recommendedName>
        <fullName evidence="4">TIR domain-containing protein</fullName>
    </recommendedName>
</protein>
<dbReference type="InterPro" id="IPR055414">
    <property type="entry name" value="LRR_R13L4/SHOC2-like"/>
</dbReference>
<name>A0ABD3KVL2_EUCGL</name>
<dbReference type="Pfam" id="PF23282">
    <property type="entry name" value="WHD_ROQ1"/>
    <property type="match status" value="1"/>
</dbReference>
<dbReference type="InterPro" id="IPR044974">
    <property type="entry name" value="Disease_R_plants"/>
</dbReference>
<keyword evidence="2" id="KW-0677">Repeat</keyword>
<gene>
    <name evidence="5" type="ORF">ACJRO7_021161</name>
</gene>
<dbReference type="SUPFAM" id="SSF52200">
    <property type="entry name" value="Toll/Interleukin receptor TIR domain"/>
    <property type="match status" value="1"/>
</dbReference>
<evidence type="ECO:0000256" key="2">
    <source>
        <dbReference type="ARBA" id="ARBA00022737"/>
    </source>
</evidence>
<evidence type="ECO:0000313" key="5">
    <source>
        <dbReference type="EMBL" id="KAL3739845.1"/>
    </source>
</evidence>
<evidence type="ECO:0000256" key="3">
    <source>
        <dbReference type="ARBA" id="ARBA00022821"/>
    </source>
</evidence>
<dbReference type="InterPro" id="IPR032675">
    <property type="entry name" value="LRR_dom_sf"/>
</dbReference>
<dbReference type="InterPro" id="IPR035897">
    <property type="entry name" value="Toll_tir_struct_dom_sf"/>
</dbReference>
<dbReference type="InterPro" id="IPR000157">
    <property type="entry name" value="TIR_dom"/>
</dbReference>
<dbReference type="PROSITE" id="PS50104">
    <property type="entry name" value="TIR"/>
    <property type="match status" value="1"/>
</dbReference>
<dbReference type="SUPFAM" id="SSF52540">
    <property type="entry name" value="P-loop containing nucleoside triphosphate hydrolases"/>
    <property type="match status" value="1"/>
</dbReference>
<dbReference type="InterPro" id="IPR002182">
    <property type="entry name" value="NB-ARC"/>
</dbReference>
<dbReference type="Gene3D" id="3.80.10.10">
    <property type="entry name" value="Ribonuclease Inhibitor"/>
    <property type="match status" value="4"/>
</dbReference>
<dbReference type="AlphaFoldDB" id="A0ABD3KVL2"/>
<keyword evidence="6" id="KW-1185">Reference proteome</keyword>
<evidence type="ECO:0000256" key="1">
    <source>
        <dbReference type="ARBA" id="ARBA00022614"/>
    </source>
</evidence>
<dbReference type="Pfam" id="PF23598">
    <property type="entry name" value="LRR_14"/>
    <property type="match status" value="1"/>
</dbReference>
<keyword evidence="3" id="KW-0611">Plant defense</keyword>
<dbReference type="EMBL" id="JBJKBG010000005">
    <property type="protein sequence ID" value="KAL3739845.1"/>
    <property type="molecule type" value="Genomic_DNA"/>
</dbReference>
<dbReference type="InterPro" id="IPR027417">
    <property type="entry name" value="P-loop_NTPase"/>
</dbReference>
<dbReference type="Gene3D" id="3.40.50.300">
    <property type="entry name" value="P-loop containing nucleotide triphosphate hydrolases"/>
    <property type="match status" value="1"/>
</dbReference>
<dbReference type="SMART" id="SM00369">
    <property type="entry name" value="LRR_TYP"/>
    <property type="match status" value="5"/>
</dbReference>
<evidence type="ECO:0000259" key="4">
    <source>
        <dbReference type="PROSITE" id="PS50104"/>
    </source>
</evidence>
<dbReference type="PANTHER" id="PTHR11017">
    <property type="entry name" value="LEUCINE-RICH REPEAT-CONTAINING PROTEIN"/>
    <property type="match status" value="1"/>
</dbReference>
<dbReference type="Gene3D" id="3.40.50.10140">
    <property type="entry name" value="Toll/interleukin-1 receptor homology (TIR) domain"/>
    <property type="match status" value="1"/>
</dbReference>
<organism evidence="5 6">
    <name type="scientific">Eucalyptus globulus</name>
    <name type="common">Tasmanian blue gum</name>
    <dbReference type="NCBI Taxonomy" id="34317"/>
    <lineage>
        <taxon>Eukaryota</taxon>
        <taxon>Viridiplantae</taxon>
        <taxon>Streptophyta</taxon>
        <taxon>Embryophyta</taxon>
        <taxon>Tracheophyta</taxon>
        <taxon>Spermatophyta</taxon>
        <taxon>Magnoliopsida</taxon>
        <taxon>eudicotyledons</taxon>
        <taxon>Gunneridae</taxon>
        <taxon>Pentapetalae</taxon>
        <taxon>rosids</taxon>
        <taxon>malvids</taxon>
        <taxon>Myrtales</taxon>
        <taxon>Myrtaceae</taxon>
        <taxon>Myrtoideae</taxon>
        <taxon>Eucalypteae</taxon>
        <taxon>Eucalyptus</taxon>
    </lineage>
</organism>
<dbReference type="GO" id="GO:0051707">
    <property type="term" value="P:response to other organism"/>
    <property type="evidence" value="ECO:0007669"/>
    <property type="project" value="UniProtKB-ARBA"/>
</dbReference>
<dbReference type="Pfam" id="PF00931">
    <property type="entry name" value="NB-ARC"/>
    <property type="match status" value="1"/>
</dbReference>
<dbReference type="GO" id="GO:0006952">
    <property type="term" value="P:defense response"/>
    <property type="evidence" value="ECO:0007669"/>
    <property type="project" value="UniProtKB-KW"/>
</dbReference>
<evidence type="ECO:0000313" key="6">
    <source>
        <dbReference type="Proteomes" id="UP001634007"/>
    </source>
</evidence>
<dbReference type="SUPFAM" id="SSF52058">
    <property type="entry name" value="L domain-like"/>
    <property type="match status" value="2"/>
</dbReference>
<dbReference type="PANTHER" id="PTHR11017:SF570">
    <property type="entry name" value="DISEASE RESISTANCE PROTEIN (TIR-NBS CLASS)-RELATED"/>
    <property type="match status" value="1"/>
</dbReference>
<reference evidence="5 6" key="1">
    <citation type="submission" date="2024-11" db="EMBL/GenBank/DDBJ databases">
        <title>Chromosome-level genome assembly of Eucalyptus globulus Labill. provides insights into its genome evolution.</title>
        <authorList>
            <person name="Li X."/>
        </authorList>
    </citation>
    <scope>NUCLEOTIDE SEQUENCE [LARGE SCALE GENOMIC DNA]</scope>
    <source>
        <strain evidence="5">CL2024</strain>
        <tissue evidence="5">Fresh tender leaves</tissue>
    </source>
</reference>
<dbReference type="Proteomes" id="UP001634007">
    <property type="component" value="Unassembled WGS sequence"/>
</dbReference>
<dbReference type="InterPro" id="IPR058192">
    <property type="entry name" value="WHD_ROQ1-like"/>
</dbReference>
<keyword evidence="1" id="KW-0433">Leucine-rich repeat</keyword>
<comment type="caution">
    <text evidence="5">The sequence shown here is derived from an EMBL/GenBank/DDBJ whole genome shotgun (WGS) entry which is preliminary data.</text>
</comment>
<dbReference type="Gene3D" id="1.10.8.430">
    <property type="entry name" value="Helical domain of apoptotic protease-activating factors"/>
    <property type="match status" value="1"/>
</dbReference>
<dbReference type="InterPro" id="IPR003591">
    <property type="entry name" value="Leu-rich_rpt_typical-subtyp"/>
</dbReference>
<dbReference type="SMART" id="SM00255">
    <property type="entry name" value="TIR"/>
    <property type="match status" value="1"/>
</dbReference>
<dbReference type="InterPro" id="IPR042197">
    <property type="entry name" value="Apaf_helical"/>
</dbReference>
<proteinExistence type="predicted"/>
<sequence length="1228" mass="140034">MDMGKSSKAEIRGGEPLATDYEVFLNFRGPDTRQGFTDCLYHGMLDANICVFFDEEELHIGKEIGNELSTAIEKSKIYIPIFSKGYASSAWCLHELAHMVECKKSKPSEKEILPIFYDVEPHDVKLKSELYVSALMKHEDMFGRQRRLKWEDALRSVAQIKGWELKNQGYWKFIKSVIQEIVMKLKTKDKYVAEHIVGMDEQVEAVVELLDVDSKVMRFVLIHGMGGIGKTTLAKVAFNKLNSLFSHCCFLGNVQELSLSFGLMTLQKQLLSDIFGSGFRDVINDVDDGIKMIAQRLSNKKVFIVLDDVGNEEQLEKLAIKHISFGLGSKIIITTRNKSILKAYQTLEYEVKPLDSVQSLELFSRRAFKRNFPPDDYVNLSRQVVSTTGGLPLALEVIGSLLHRQNKALWIDVLNHQKEIPYEKVQDKLKISYNVLSHEQKQIFLDIACMFVDKDKTNASYMWKDCRFFPEYSIQVLVCMSLIKITDDNKFWMHDQLRDLGRKIVCGDTGLINLGRQSRLSCPDMAKNIIRTKERKEAIVALCLGRDELEAIQAVPLALESICCLDGIASGTYTSKEFSRLPNIRFLKLIWGQLDGDFENQLSELRYMTWHLCPRELLAINFCPSNLVVLDLSNSFITEDWAGWSQIKVAKKLKVLDLTGCEEMTKTPDFSHHTSLERLILNGCSNLIEVDGSLERLKCLIYFNANGCTSLRELPEGIGGLEKLEYLYLRNCKELRKLPKSFARVASLIELDLSYTTITRLPNSIGNQKHMSLLQLRCTEIEEIPSSIGNLQELKSLVLSYTKIRELPISIGNLESLQELDVSGTQCRRLPESIGDLRKLKVINISESLIRELPRSIVELKELEELHVEACQSLQWGIPEGIWELSLLRVLNLELTRLRNIPKTIKLLPRLERLGLYGCSELEVLCELPTSLISLSFGSSSLRWVENLLSLTKLANLSYCGHDGSCSLYLQDGPCRQSLAFLPPSLSTLTLHDHESITSLSFHCNLRNLTRLRIYQCHWKEVQLNGLEQLIEFEVRRLEFLEGFAGLSSLKRLKLLSLYECPNLTAIQGLASVESLEQLAITYCPKIESLDDLSALKRLKSLSIRGCEELLAVKGLDELETLKYLKFTDCRSLKSFLNVFNSKVPEECFLKICGCPNLEENPFEGRVTTYEECEVQEKRRKEKKESETGNSSATRFNSSLYINDGMVEFQLTRLVRRLIDKYLSNWTP</sequence>
<dbReference type="Pfam" id="PF01582">
    <property type="entry name" value="TIR"/>
    <property type="match status" value="1"/>
</dbReference>
<feature type="domain" description="TIR" evidence="4">
    <location>
        <begin position="19"/>
        <end position="178"/>
    </location>
</feature>